<dbReference type="PROSITE" id="PS50885">
    <property type="entry name" value="HAMP"/>
    <property type="match status" value="1"/>
</dbReference>
<protein>
    <submittedName>
        <fullName evidence="15">Methyl-accepting chemotaxis protein</fullName>
    </submittedName>
</protein>
<dbReference type="Pfam" id="PF00672">
    <property type="entry name" value="HAMP"/>
    <property type="match status" value="1"/>
</dbReference>
<dbReference type="EMBL" id="JACJVR010000094">
    <property type="protein sequence ID" value="MBB6694453.1"/>
    <property type="molecule type" value="Genomic_DNA"/>
</dbReference>
<evidence type="ECO:0000256" key="10">
    <source>
        <dbReference type="PROSITE-ProRule" id="PRU00284"/>
    </source>
</evidence>
<evidence type="ECO:0000313" key="16">
    <source>
        <dbReference type="Proteomes" id="UP000553776"/>
    </source>
</evidence>
<evidence type="ECO:0000313" key="15">
    <source>
        <dbReference type="EMBL" id="MBB6694453.1"/>
    </source>
</evidence>
<keyword evidence="11" id="KW-0175">Coiled coil</keyword>
<keyword evidence="2" id="KW-1003">Cell membrane</keyword>
<gene>
    <name evidence="15" type="ORF">H7B90_23955</name>
</gene>
<keyword evidence="3" id="KW-0488">Methylation</keyword>
<evidence type="ECO:0000256" key="8">
    <source>
        <dbReference type="ARBA" id="ARBA00023224"/>
    </source>
</evidence>
<dbReference type="Gene3D" id="1.10.287.950">
    <property type="entry name" value="Methyl-accepting chemotaxis protein"/>
    <property type="match status" value="1"/>
</dbReference>
<evidence type="ECO:0000256" key="6">
    <source>
        <dbReference type="ARBA" id="ARBA00022989"/>
    </source>
</evidence>
<keyword evidence="8 10" id="KW-0807">Transducer</keyword>
<keyword evidence="5 12" id="KW-0812">Transmembrane</keyword>
<dbReference type="InterPro" id="IPR029151">
    <property type="entry name" value="Sensor-like_sf"/>
</dbReference>
<dbReference type="PANTHER" id="PTHR32089">
    <property type="entry name" value="METHYL-ACCEPTING CHEMOTAXIS PROTEIN MCPB"/>
    <property type="match status" value="1"/>
</dbReference>
<dbReference type="AlphaFoldDB" id="A0A841U868"/>
<dbReference type="InterPro" id="IPR033479">
    <property type="entry name" value="dCache_1"/>
</dbReference>
<accession>A0A841U868</accession>
<dbReference type="CDD" id="cd06225">
    <property type="entry name" value="HAMP"/>
    <property type="match status" value="1"/>
</dbReference>
<dbReference type="CDD" id="cd12912">
    <property type="entry name" value="PDC2_MCP_like"/>
    <property type="match status" value="1"/>
</dbReference>
<dbReference type="SMART" id="SM00283">
    <property type="entry name" value="MA"/>
    <property type="match status" value="1"/>
</dbReference>
<proteinExistence type="inferred from homology"/>
<evidence type="ECO:0000256" key="9">
    <source>
        <dbReference type="ARBA" id="ARBA00029447"/>
    </source>
</evidence>
<evidence type="ECO:0000256" key="1">
    <source>
        <dbReference type="ARBA" id="ARBA00004651"/>
    </source>
</evidence>
<evidence type="ECO:0000256" key="12">
    <source>
        <dbReference type="SAM" id="Phobius"/>
    </source>
</evidence>
<evidence type="ECO:0000256" key="5">
    <source>
        <dbReference type="ARBA" id="ARBA00022692"/>
    </source>
</evidence>
<dbReference type="Pfam" id="PF00015">
    <property type="entry name" value="MCPsignal"/>
    <property type="match status" value="1"/>
</dbReference>
<evidence type="ECO:0000259" key="14">
    <source>
        <dbReference type="PROSITE" id="PS50885"/>
    </source>
</evidence>
<comment type="subcellular location">
    <subcellularLocation>
        <location evidence="1">Cell membrane</location>
        <topology evidence="1">Multi-pass membrane protein</topology>
    </subcellularLocation>
</comment>
<dbReference type="InterPro" id="IPR003660">
    <property type="entry name" value="HAMP_dom"/>
</dbReference>
<feature type="domain" description="HAMP" evidence="14">
    <location>
        <begin position="306"/>
        <end position="358"/>
    </location>
</feature>
<comment type="caution">
    <text evidence="15">The sequence shown here is derived from an EMBL/GenBank/DDBJ whole genome shotgun (WGS) entry which is preliminary data.</text>
</comment>
<reference evidence="15 16" key="1">
    <citation type="submission" date="2020-08" db="EMBL/GenBank/DDBJ databases">
        <title>Cohnella phylogeny.</title>
        <authorList>
            <person name="Dunlap C."/>
        </authorList>
    </citation>
    <scope>NUCLEOTIDE SEQUENCE [LARGE SCALE GENOMIC DNA]</scope>
    <source>
        <strain evidence="15 16">DSM 25239</strain>
    </source>
</reference>
<dbReference type="GO" id="GO:0007165">
    <property type="term" value="P:signal transduction"/>
    <property type="evidence" value="ECO:0007669"/>
    <property type="project" value="UniProtKB-KW"/>
</dbReference>
<evidence type="ECO:0000256" key="11">
    <source>
        <dbReference type="SAM" id="Coils"/>
    </source>
</evidence>
<evidence type="ECO:0000256" key="4">
    <source>
        <dbReference type="ARBA" id="ARBA00022500"/>
    </source>
</evidence>
<dbReference type="Proteomes" id="UP000553776">
    <property type="component" value="Unassembled WGS sequence"/>
</dbReference>
<evidence type="ECO:0000256" key="7">
    <source>
        <dbReference type="ARBA" id="ARBA00023136"/>
    </source>
</evidence>
<keyword evidence="4" id="KW-0145">Chemotaxis</keyword>
<dbReference type="PROSITE" id="PS50111">
    <property type="entry name" value="CHEMOTAXIS_TRANSDUC_2"/>
    <property type="match status" value="1"/>
</dbReference>
<dbReference type="SUPFAM" id="SSF103190">
    <property type="entry name" value="Sensory domain-like"/>
    <property type="match status" value="1"/>
</dbReference>
<dbReference type="Gene3D" id="3.30.450.20">
    <property type="entry name" value="PAS domain"/>
    <property type="match status" value="2"/>
</dbReference>
<evidence type="ECO:0000259" key="13">
    <source>
        <dbReference type="PROSITE" id="PS50111"/>
    </source>
</evidence>
<dbReference type="GO" id="GO:0005886">
    <property type="term" value="C:plasma membrane"/>
    <property type="evidence" value="ECO:0007669"/>
    <property type="project" value="UniProtKB-SubCell"/>
</dbReference>
<dbReference type="PANTHER" id="PTHR32089:SF114">
    <property type="entry name" value="METHYL-ACCEPTING CHEMOTAXIS PROTEIN MCPB"/>
    <property type="match status" value="1"/>
</dbReference>
<name>A0A841U868_9BACL</name>
<dbReference type="SUPFAM" id="SSF58104">
    <property type="entry name" value="Methyl-accepting chemotaxis protein (MCP) signaling domain"/>
    <property type="match status" value="1"/>
</dbReference>
<keyword evidence="6 12" id="KW-1133">Transmembrane helix</keyword>
<dbReference type="CDD" id="cd18773">
    <property type="entry name" value="PDC1_HK_sensor"/>
    <property type="match status" value="1"/>
</dbReference>
<evidence type="ECO:0000256" key="2">
    <source>
        <dbReference type="ARBA" id="ARBA00022475"/>
    </source>
</evidence>
<comment type="similarity">
    <text evidence="9">Belongs to the methyl-accepting chemotaxis (MCP) protein family.</text>
</comment>
<dbReference type="CDD" id="cd11386">
    <property type="entry name" value="MCP_signal"/>
    <property type="match status" value="1"/>
</dbReference>
<organism evidence="15 16">
    <name type="scientific">Cohnella xylanilytica</name>
    <dbReference type="NCBI Taxonomy" id="557555"/>
    <lineage>
        <taxon>Bacteria</taxon>
        <taxon>Bacillati</taxon>
        <taxon>Bacillota</taxon>
        <taxon>Bacilli</taxon>
        <taxon>Bacillales</taxon>
        <taxon>Paenibacillaceae</taxon>
        <taxon>Cohnella</taxon>
    </lineage>
</organism>
<dbReference type="InterPro" id="IPR004089">
    <property type="entry name" value="MCPsignal_dom"/>
</dbReference>
<dbReference type="SMART" id="SM00304">
    <property type="entry name" value="HAMP"/>
    <property type="match status" value="1"/>
</dbReference>
<keyword evidence="16" id="KW-1185">Reference proteome</keyword>
<keyword evidence="7 12" id="KW-0472">Membrane</keyword>
<evidence type="ECO:0000256" key="3">
    <source>
        <dbReference type="ARBA" id="ARBA00022481"/>
    </source>
</evidence>
<feature type="coiled-coil region" evidence="11">
    <location>
        <begin position="620"/>
        <end position="647"/>
    </location>
</feature>
<dbReference type="Pfam" id="PF02743">
    <property type="entry name" value="dCache_1"/>
    <property type="match status" value="1"/>
</dbReference>
<feature type="transmembrane region" description="Helical" evidence="12">
    <location>
        <begin position="282"/>
        <end position="305"/>
    </location>
</feature>
<sequence length="663" mass="72232">MERNRLRKWQMRFKNFKVKLIASFVVILVLPAIAVGSFALDSSKSELREQMMIGASSNVELLNSIIDGMIEPKLNDVMYYSHKINSSYYRNGSAQELTALLEEYIKLHTDASSILVGTSDGKFYRSPAQQMAADYDPRTRDWYVNAIKNKGVPYISAPFVSAASGEVTITITQATDDGSGVVGVGLNLNELKEQAEKIRIGSEGYVVLLDGARKYISHPQAKAGEDAAEPFWARLYESDNASFDYELDGRAKHMYFTTNKLTGWKIAGTLYTSEITDSLRPIFYNTLLTVAVCLVVGGILIYFVMRSIVRPVRRLKNQAVLVSRGDLRESLRVDSADEIGQLGVAFNEMQASLRTLIQSVNASAEHVAASSEELTASARQTSEASEQVSIAVQEIASGAEKQTNELDANVGSLEEISIGVSRIAERSATVADLSAKSSQQAESGGESVRMTVSQMRSIAHSVAESDRIIRELHERSLEIGEISGAIREIASQTNLLALNASIEAARAGEHGQGFSVVAGEVRKLAEQSESFTQRIFSLIAEIREGAESSVTTMTRVSEEVESGLRLSEETILKFERIIADMKETTPQMEDISATAQQIAAGIHEVTSGAKELAAIATGNAATSEQVAASAEEQLASMEEISSSAESLSRMSEELRALINRFQV</sequence>
<dbReference type="GO" id="GO:0006935">
    <property type="term" value="P:chemotaxis"/>
    <property type="evidence" value="ECO:0007669"/>
    <property type="project" value="UniProtKB-KW"/>
</dbReference>
<feature type="domain" description="Methyl-accepting transducer" evidence="13">
    <location>
        <begin position="377"/>
        <end position="613"/>
    </location>
</feature>